<dbReference type="AlphaFoldDB" id="A0A6J7S0X0"/>
<dbReference type="EMBL" id="CAFBPX010000111">
    <property type="protein sequence ID" value="CAB5034671.1"/>
    <property type="molecule type" value="Genomic_DNA"/>
</dbReference>
<feature type="region of interest" description="Disordered" evidence="1">
    <location>
        <begin position="346"/>
        <end position="365"/>
    </location>
</feature>
<gene>
    <name evidence="2" type="ORF">UFOPK4175_00704</name>
</gene>
<protein>
    <submittedName>
        <fullName evidence="2">Unannotated protein</fullName>
    </submittedName>
</protein>
<reference evidence="2" key="1">
    <citation type="submission" date="2020-05" db="EMBL/GenBank/DDBJ databases">
        <authorList>
            <person name="Chiriac C."/>
            <person name="Salcher M."/>
            <person name="Ghai R."/>
            <person name="Kavagutti S V."/>
        </authorList>
    </citation>
    <scope>NUCLEOTIDE SEQUENCE</scope>
</reference>
<accession>A0A6J7S0X0</accession>
<evidence type="ECO:0000256" key="1">
    <source>
        <dbReference type="SAM" id="MobiDB-lite"/>
    </source>
</evidence>
<proteinExistence type="predicted"/>
<sequence length="365" mass="39648">MAIGSLADYLDSQGVHPPGPGRQSADAALHCFLARVFVDSNDFVFDERCFDKAYLELERCVAEERAEHTVVAVLLGVELGSEEVTLGDGLTLARGERFDDAPDEARWSRLDGSPQTIVIVRRSPVPGDVGPLQASRKSLRKLTAGLRLYHPDPVAIAPLGWSRIGAGPWQAVALSADSGEIEPLVLIEPAQEDELRAFLSLVGRREPKSGELAWALRRYELAHQRVLAAEALTDLLLVARALLEPEGPASGRMPGRLAALCAERDRRAAMTERIAHAAALEPALIAGVDRDLQLQPYVSELDGHLRALLRDACCGHLSGDLVGLADSILLEDSEPDFATDQIVEPFSRPLPEQGTDQFESLRPPF</sequence>
<organism evidence="2">
    <name type="scientific">freshwater metagenome</name>
    <dbReference type="NCBI Taxonomy" id="449393"/>
    <lineage>
        <taxon>unclassified sequences</taxon>
        <taxon>metagenomes</taxon>
        <taxon>ecological metagenomes</taxon>
    </lineage>
</organism>
<evidence type="ECO:0000313" key="2">
    <source>
        <dbReference type="EMBL" id="CAB5034671.1"/>
    </source>
</evidence>
<name>A0A6J7S0X0_9ZZZZ</name>